<keyword evidence="5" id="KW-1133">Transmembrane helix</keyword>
<dbReference type="InterPro" id="IPR029045">
    <property type="entry name" value="ClpP/crotonase-like_dom_sf"/>
</dbReference>
<name>A0A133UY27_9EURY</name>
<keyword evidence="8" id="KW-1185">Reference proteome</keyword>
<keyword evidence="5" id="KW-0472">Membrane</keyword>
<dbReference type="EMBL" id="LHXU01000077">
    <property type="protein sequence ID" value="KXA99077.1"/>
    <property type="molecule type" value="Genomic_DNA"/>
</dbReference>
<gene>
    <name evidence="7" type="ORF">AKJ40_04005</name>
</gene>
<dbReference type="Gene3D" id="3.90.226.10">
    <property type="entry name" value="2-enoyl-CoA Hydratase, Chain A, domain 1"/>
    <property type="match status" value="1"/>
</dbReference>
<feature type="domain" description="Peptidase S49" evidence="6">
    <location>
        <begin position="113"/>
        <end position="265"/>
    </location>
</feature>
<dbReference type="Pfam" id="PF01343">
    <property type="entry name" value="Peptidase_S49"/>
    <property type="match status" value="1"/>
</dbReference>
<keyword evidence="5" id="KW-0812">Transmembrane</keyword>
<evidence type="ECO:0000256" key="3">
    <source>
        <dbReference type="ARBA" id="ARBA00022801"/>
    </source>
</evidence>
<sequence length="280" mass="30327">MVLVFKRLSGGGIRRKDSNSKKHFKVIGVLIVLALVAAGFYYLGSLDFGGVKVGKKPKVAVVNVTGVIENFQTAHRVSRTAEDKTVKAAVIKVNSPGGYVSPCFQLESAISKLAEEKPTVGAVGQLGASGAYLAVSAVDNLYVHHSSLVGALGVIAIWISYKEYYENKGIEHYVFKTGPHKDMYAPWRGPTENEKEMIRKEIDRIEDRMLGEIIQNRPSLENNLPLSLVGGEIVRGFESVEMNLAEGIIGTYGEAIEKAAEAAGLSEGEYQVVRAENLTG</sequence>
<evidence type="ECO:0000256" key="4">
    <source>
        <dbReference type="ARBA" id="ARBA00022825"/>
    </source>
</evidence>
<keyword evidence="2" id="KW-0645">Protease</keyword>
<evidence type="ECO:0000256" key="5">
    <source>
        <dbReference type="SAM" id="Phobius"/>
    </source>
</evidence>
<feature type="transmembrane region" description="Helical" evidence="5">
    <location>
        <begin position="24"/>
        <end position="43"/>
    </location>
</feature>
<evidence type="ECO:0000313" key="7">
    <source>
        <dbReference type="EMBL" id="KXA99077.1"/>
    </source>
</evidence>
<dbReference type="PANTHER" id="PTHR42987:SF4">
    <property type="entry name" value="PROTEASE SOHB-RELATED"/>
    <property type="match status" value="1"/>
</dbReference>
<evidence type="ECO:0000256" key="2">
    <source>
        <dbReference type="ARBA" id="ARBA00022670"/>
    </source>
</evidence>
<dbReference type="InterPro" id="IPR002142">
    <property type="entry name" value="Peptidase_S49"/>
</dbReference>
<keyword evidence="3" id="KW-0378">Hydrolase</keyword>
<accession>A0A133UY27</accession>
<proteinExistence type="inferred from homology"/>
<dbReference type="Gene3D" id="6.20.330.10">
    <property type="match status" value="1"/>
</dbReference>
<evidence type="ECO:0000313" key="8">
    <source>
        <dbReference type="Proteomes" id="UP000070341"/>
    </source>
</evidence>
<dbReference type="Proteomes" id="UP000070341">
    <property type="component" value="Unassembled WGS sequence"/>
</dbReference>
<dbReference type="CDD" id="cd07023">
    <property type="entry name" value="S49_Sppa_N_C"/>
    <property type="match status" value="1"/>
</dbReference>
<dbReference type="SUPFAM" id="SSF52096">
    <property type="entry name" value="ClpP/crotonase"/>
    <property type="match status" value="1"/>
</dbReference>
<reference evidence="7 8" key="1">
    <citation type="journal article" date="2016" name="Sci. Rep.">
        <title>Metabolic traits of an uncultured archaeal lineage -MSBL1- from brine pools of the Red Sea.</title>
        <authorList>
            <person name="Mwirichia R."/>
            <person name="Alam I."/>
            <person name="Rashid M."/>
            <person name="Vinu M."/>
            <person name="Ba-Alawi W."/>
            <person name="Anthony Kamau A."/>
            <person name="Kamanda Ngugi D."/>
            <person name="Goker M."/>
            <person name="Klenk H.P."/>
            <person name="Bajic V."/>
            <person name="Stingl U."/>
        </authorList>
    </citation>
    <scope>NUCLEOTIDE SEQUENCE [LARGE SCALE GENOMIC DNA]</scope>
    <source>
        <strain evidence="7">SCGC-AAA259M10</strain>
    </source>
</reference>
<dbReference type="InterPro" id="IPR047272">
    <property type="entry name" value="S49_SppA_C"/>
</dbReference>
<evidence type="ECO:0000256" key="1">
    <source>
        <dbReference type="ARBA" id="ARBA00008683"/>
    </source>
</evidence>
<comment type="caution">
    <text evidence="7">The sequence shown here is derived from an EMBL/GenBank/DDBJ whole genome shotgun (WGS) entry which is preliminary data.</text>
</comment>
<keyword evidence="4" id="KW-0720">Serine protease</keyword>
<dbReference type="PANTHER" id="PTHR42987">
    <property type="entry name" value="PEPTIDASE S49"/>
    <property type="match status" value="1"/>
</dbReference>
<protein>
    <recommendedName>
        <fullName evidence="6">Peptidase S49 domain-containing protein</fullName>
    </recommendedName>
</protein>
<organism evidence="7 8">
    <name type="scientific">candidate division MSBL1 archaeon SCGC-AAA259M10</name>
    <dbReference type="NCBI Taxonomy" id="1698270"/>
    <lineage>
        <taxon>Archaea</taxon>
        <taxon>Methanobacteriati</taxon>
        <taxon>Methanobacteriota</taxon>
        <taxon>candidate division MSBL1</taxon>
    </lineage>
</organism>
<dbReference type="GO" id="GO:0008236">
    <property type="term" value="F:serine-type peptidase activity"/>
    <property type="evidence" value="ECO:0007669"/>
    <property type="project" value="UniProtKB-KW"/>
</dbReference>
<dbReference type="AlphaFoldDB" id="A0A133UY27"/>
<evidence type="ECO:0000259" key="6">
    <source>
        <dbReference type="Pfam" id="PF01343"/>
    </source>
</evidence>
<comment type="similarity">
    <text evidence="1">Belongs to the peptidase S49 family.</text>
</comment>
<dbReference type="GO" id="GO:0006508">
    <property type="term" value="P:proteolysis"/>
    <property type="evidence" value="ECO:0007669"/>
    <property type="project" value="UniProtKB-KW"/>
</dbReference>